<dbReference type="AlphaFoldDB" id="A0A9P7E7M9"/>
<proteinExistence type="predicted"/>
<gene>
    <name evidence="1" type="ORF">BJ212DRAFT_1482494</name>
</gene>
<dbReference type="Proteomes" id="UP000807769">
    <property type="component" value="Unassembled WGS sequence"/>
</dbReference>
<keyword evidence="2" id="KW-1185">Reference proteome</keyword>
<reference evidence="1" key="1">
    <citation type="journal article" date="2020" name="New Phytol.">
        <title>Comparative genomics reveals dynamic genome evolution in host specialist ectomycorrhizal fungi.</title>
        <authorList>
            <person name="Lofgren L.A."/>
            <person name="Nguyen N.H."/>
            <person name="Vilgalys R."/>
            <person name="Ruytinx J."/>
            <person name="Liao H.L."/>
            <person name="Branco S."/>
            <person name="Kuo A."/>
            <person name="LaButti K."/>
            <person name="Lipzen A."/>
            <person name="Andreopoulos W."/>
            <person name="Pangilinan J."/>
            <person name="Riley R."/>
            <person name="Hundley H."/>
            <person name="Na H."/>
            <person name="Barry K."/>
            <person name="Grigoriev I.V."/>
            <person name="Stajich J.E."/>
            <person name="Kennedy P.G."/>
        </authorList>
    </citation>
    <scope>NUCLEOTIDE SEQUENCE</scope>
    <source>
        <strain evidence="1">MN1</strain>
    </source>
</reference>
<name>A0A9P7E7M9_9AGAM</name>
<organism evidence="1 2">
    <name type="scientific">Suillus subaureus</name>
    <dbReference type="NCBI Taxonomy" id="48587"/>
    <lineage>
        <taxon>Eukaryota</taxon>
        <taxon>Fungi</taxon>
        <taxon>Dikarya</taxon>
        <taxon>Basidiomycota</taxon>
        <taxon>Agaricomycotina</taxon>
        <taxon>Agaricomycetes</taxon>
        <taxon>Agaricomycetidae</taxon>
        <taxon>Boletales</taxon>
        <taxon>Suillineae</taxon>
        <taxon>Suillaceae</taxon>
        <taxon>Suillus</taxon>
    </lineage>
</organism>
<dbReference type="RefSeq" id="XP_041191352.1">
    <property type="nucleotide sequence ID" value="XM_041340428.1"/>
</dbReference>
<dbReference type="GeneID" id="64634444"/>
<comment type="caution">
    <text evidence="1">The sequence shown here is derived from an EMBL/GenBank/DDBJ whole genome shotgun (WGS) entry which is preliminary data.</text>
</comment>
<evidence type="ECO:0000313" key="1">
    <source>
        <dbReference type="EMBL" id="KAG1813591.1"/>
    </source>
</evidence>
<sequence length="126" mass="14343">MNNMINPGKYKIANFKYPNLYVYMTGDGDLVMHTVAQIIQVDVIDKVQHFATIFDTATNKYLGCDLDDGKAKGFTDSQVLQLSSDDGVKFDVNHVWFLKEGKDWTPITVQPAPDSDAKYWKFEKVE</sequence>
<dbReference type="Gene3D" id="2.80.10.50">
    <property type="match status" value="1"/>
</dbReference>
<protein>
    <submittedName>
        <fullName evidence="1">Uncharacterized protein</fullName>
    </submittedName>
</protein>
<evidence type="ECO:0000313" key="2">
    <source>
        <dbReference type="Proteomes" id="UP000807769"/>
    </source>
</evidence>
<accession>A0A9P7E7M9</accession>
<dbReference type="OrthoDB" id="2664199at2759"/>
<dbReference type="EMBL" id="JABBWG010000023">
    <property type="protein sequence ID" value="KAG1813591.1"/>
    <property type="molecule type" value="Genomic_DNA"/>
</dbReference>